<gene>
    <name evidence="1" type="ORF">Arub01_22160</name>
</gene>
<evidence type="ECO:0000313" key="1">
    <source>
        <dbReference type="EMBL" id="GLW63972.1"/>
    </source>
</evidence>
<proteinExistence type="predicted"/>
<organism evidence="1 2">
    <name type="scientific">Actinomadura rubrobrunea</name>
    <dbReference type="NCBI Taxonomy" id="115335"/>
    <lineage>
        <taxon>Bacteria</taxon>
        <taxon>Bacillati</taxon>
        <taxon>Actinomycetota</taxon>
        <taxon>Actinomycetes</taxon>
        <taxon>Streptosporangiales</taxon>
        <taxon>Thermomonosporaceae</taxon>
        <taxon>Actinomadura</taxon>
    </lineage>
</organism>
<protein>
    <submittedName>
        <fullName evidence="1">Uncharacterized protein</fullName>
    </submittedName>
</protein>
<sequence length="305" mass="33211">MTEPDVLGRALLKAFADRGYEAALPDAGTAVVTAPDGKQVKVDVREWRRHAGRNSMAALPGIAAEFVERFETDVRRAGASLEDGGSNSGGLRVRIYPEDAFPEEVRDALVVRPLASGLLETVVVDYPDSIVPLQKSALDGRSVDEAFAEALARSVDGEPHHIMTRELYGVPLTHIGGEHRYVGAHVHVLKRYVHPDKAPHGALVAFPIPELLLVHPLGKAPVFAAMEAAQALAARHVEVGEKAISPQLYWWRPGAYEELDERAALASGGVPDLRPVRAEVDEENAKARLLSDEQFAEVVRRLLEE</sequence>
<dbReference type="AlphaFoldDB" id="A0A9W6PWB1"/>
<evidence type="ECO:0000313" key="2">
    <source>
        <dbReference type="Proteomes" id="UP001165124"/>
    </source>
</evidence>
<name>A0A9W6PWB1_9ACTN</name>
<dbReference type="RefSeq" id="WP_067915966.1">
    <property type="nucleotide sequence ID" value="NZ_BSRZ01000004.1"/>
</dbReference>
<dbReference type="Proteomes" id="UP001165124">
    <property type="component" value="Unassembled WGS sequence"/>
</dbReference>
<reference evidence="1" key="1">
    <citation type="submission" date="2023-02" db="EMBL/GenBank/DDBJ databases">
        <title>Actinomadura rubrobrunea NBRC 14622.</title>
        <authorList>
            <person name="Ichikawa N."/>
            <person name="Sato H."/>
            <person name="Tonouchi N."/>
        </authorList>
    </citation>
    <scope>NUCLEOTIDE SEQUENCE</scope>
    <source>
        <strain evidence="1">NBRC 14622</strain>
    </source>
</reference>
<comment type="caution">
    <text evidence="1">The sequence shown here is derived from an EMBL/GenBank/DDBJ whole genome shotgun (WGS) entry which is preliminary data.</text>
</comment>
<accession>A0A9W6PWB1</accession>
<dbReference type="EMBL" id="BSRZ01000004">
    <property type="protein sequence ID" value="GLW63972.1"/>
    <property type="molecule type" value="Genomic_DNA"/>
</dbReference>
<keyword evidence="2" id="KW-1185">Reference proteome</keyword>